<evidence type="ECO:0000256" key="6">
    <source>
        <dbReference type="ARBA" id="ARBA00022801"/>
    </source>
</evidence>
<gene>
    <name evidence="9" type="primary">harbi1</name>
    <name evidence="9" type="ORF">EVAR_72427_1</name>
</gene>
<evidence type="ECO:0000256" key="1">
    <source>
        <dbReference type="ARBA" id="ARBA00001968"/>
    </source>
</evidence>
<dbReference type="PANTHER" id="PTHR22930:SF227">
    <property type="entry name" value="DDE TNP4 DOMAIN-CONTAINING PROTEIN"/>
    <property type="match status" value="1"/>
</dbReference>
<name>A0A4C1TG72_EUMVA</name>
<organism evidence="9 10">
    <name type="scientific">Eumeta variegata</name>
    <name type="common">Bagworm moth</name>
    <name type="synonym">Eumeta japonica</name>
    <dbReference type="NCBI Taxonomy" id="151549"/>
    <lineage>
        <taxon>Eukaryota</taxon>
        <taxon>Metazoa</taxon>
        <taxon>Ecdysozoa</taxon>
        <taxon>Arthropoda</taxon>
        <taxon>Hexapoda</taxon>
        <taxon>Insecta</taxon>
        <taxon>Pterygota</taxon>
        <taxon>Neoptera</taxon>
        <taxon>Endopterygota</taxon>
        <taxon>Lepidoptera</taxon>
        <taxon>Glossata</taxon>
        <taxon>Ditrysia</taxon>
        <taxon>Tineoidea</taxon>
        <taxon>Psychidae</taxon>
        <taxon>Oiketicinae</taxon>
        <taxon>Eumeta</taxon>
    </lineage>
</organism>
<dbReference type="InterPro" id="IPR045249">
    <property type="entry name" value="HARBI1-like"/>
</dbReference>
<dbReference type="GO" id="GO:0005634">
    <property type="term" value="C:nucleus"/>
    <property type="evidence" value="ECO:0007669"/>
    <property type="project" value="UniProtKB-SubCell"/>
</dbReference>
<evidence type="ECO:0000259" key="8">
    <source>
        <dbReference type="Pfam" id="PF13359"/>
    </source>
</evidence>
<evidence type="ECO:0000256" key="5">
    <source>
        <dbReference type="ARBA" id="ARBA00022723"/>
    </source>
</evidence>
<evidence type="ECO:0000256" key="4">
    <source>
        <dbReference type="ARBA" id="ARBA00022722"/>
    </source>
</evidence>
<comment type="cofactor">
    <cofactor evidence="1">
        <name>a divalent metal cation</name>
        <dbReference type="ChEBI" id="CHEBI:60240"/>
    </cofactor>
</comment>
<dbReference type="AlphaFoldDB" id="A0A4C1TG72"/>
<dbReference type="GO" id="GO:0046872">
    <property type="term" value="F:metal ion binding"/>
    <property type="evidence" value="ECO:0007669"/>
    <property type="project" value="UniProtKB-KW"/>
</dbReference>
<comment type="caution">
    <text evidence="9">The sequence shown here is derived from an EMBL/GenBank/DDBJ whole genome shotgun (WGS) entry which is preliminary data.</text>
</comment>
<dbReference type="OrthoDB" id="6509413at2759"/>
<reference evidence="9 10" key="1">
    <citation type="journal article" date="2019" name="Commun. Biol.">
        <title>The bagworm genome reveals a unique fibroin gene that provides high tensile strength.</title>
        <authorList>
            <person name="Kono N."/>
            <person name="Nakamura H."/>
            <person name="Ohtoshi R."/>
            <person name="Tomita M."/>
            <person name="Numata K."/>
            <person name="Arakawa K."/>
        </authorList>
    </citation>
    <scope>NUCLEOTIDE SEQUENCE [LARGE SCALE GENOMIC DNA]</scope>
</reference>
<comment type="subcellular location">
    <subcellularLocation>
        <location evidence="2">Nucleus</location>
    </subcellularLocation>
</comment>
<dbReference type="PANTHER" id="PTHR22930">
    <property type="match status" value="1"/>
</dbReference>
<evidence type="ECO:0000313" key="9">
    <source>
        <dbReference type="EMBL" id="GBP13509.1"/>
    </source>
</evidence>
<evidence type="ECO:0000256" key="2">
    <source>
        <dbReference type="ARBA" id="ARBA00004123"/>
    </source>
</evidence>
<proteinExistence type="inferred from homology"/>
<sequence>MTQVERQAARTIFASASSPFVGGDSGYPLEPYLMTPLPNQPEGTPKFRYNESLCKARNPIERLFGVLKATWRCLSQQRTLLYEPGFTGKIVNACAVLHNINLSEQNIEFDNEWLEAQVNNSAVLDTPSSTAKRVQDRIIANHFS</sequence>
<keyword evidence="6" id="KW-0378">Hydrolase</keyword>
<keyword evidence="7" id="KW-0539">Nucleus</keyword>
<evidence type="ECO:0000313" key="10">
    <source>
        <dbReference type="Proteomes" id="UP000299102"/>
    </source>
</evidence>
<dbReference type="InterPro" id="IPR027806">
    <property type="entry name" value="HARBI1_dom"/>
</dbReference>
<dbReference type="EMBL" id="BGZK01005315">
    <property type="protein sequence ID" value="GBP13509.1"/>
    <property type="molecule type" value="Genomic_DNA"/>
</dbReference>
<dbReference type="GO" id="GO:0016787">
    <property type="term" value="F:hydrolase activity"/>
    <property type="evidence" value="ECO:0007669"/>
    <property type="project" value="UniProtKB-KW"/>
</dbReference>
<dbReference type="Proteomes" id="UP000299102">
    <property type="component" value="Unassembled WGS sequence"/>
</dbReference>
<keyword evidence="5" id="KW-0479">Metal-binding</keyword>
<accession>A0A4C1TG72</accession>
<evidence type="ECO:0000256" key="3">
    <source>
        <dbReference type="ARBA" id="ARBA00006958"/>
    </source>
</evidence>
<keyword evidence="4" id="KW-0540">Nuclease</keyword>
<feature type="domain" description="DDE Tnp4" evidence="8">
    <location>
        <begin position="19"/>
        <end position="99"/>
    </location>
</feature>
<protein>
    <submittedName>
        <fullName evidence="9">Nuclease HARBI1</fullName>
    </submittedName>
</protein>
<dbReference type="GO" id="GO:0004518">
    <property type="term" value="F:nuclease activity"/>
    <property type="evidence" value="ECO:0007669"/>
    <property type="project" value="UniProtKB-KW"/>
</dbReference>
<dbReference type="STRING" id="151549.A0A4C1TG72"/>
<evidence type="ECO:0000256" key="7">
    <source>
        <dbReference type="ARBA" id="ARBA00023242"/>
    </source>
</evidence>
<dbReference type="Pfam" id="PF13359">
    <property type="entry name" value="DDE_Tnp_4"/>
    <property type="match status" value="1"/>
</dbReference>
<keyword evidence="10" id="KW-1185">Reference proteome</keyword>
<comment type="similarity">
    <text evidence="3">Belongs to the HARBI1 family.</text>
</comment>